<keyword evidence="5" id="KW-0547">Nucleotide-binding</keyword>
<dbReference type="Gene3D" id="3.30.420.40">
    <property type="match status" value="2"/>
</dbReference>
<evidence type="ECO:0000256" key="12">
    <source>
        <dbReference type="ARBA" id="ARBA00048451"/>
    </source>
</evidence>
<dbReference type="Proteomes" id="UP000029579">
    <property type="component" value="Unassembled WGS sequence"/>
</dbReference>
<evidence type="ECO:0000256" key="3">
    <source>
        <dbReference type="ARBA" id="ARBA00022679"/>
    </source>
</evidence>
<keyword evidence="6 13" id="KW-0418">Kinase</keyword>
<dbReference type="eggNOG" id="COG1940">
    <property type="taxonomic scope" value="Bacteria"/>
</dbReference>
<comment type="catalytic activity">
    <reaction evidence="12">
        <text>D-fructose + ATP = D-fructose 6-phosphate + ADP + H(+)</text>
        <dbReference type="Rhea" id="RHEA:16125"/>
        <dbReference type="ChEBI" id="CHEBI:15378"/>
        <dbReference type="ChEBI" id="CHEBI:30616"/>
        <dbReference type="ChEBI" id="CHEBI:37721"/>
        <dbReference type="ChEBI" id="CHEBI:61527"/>
        <dbReference type="ChEBI" id="CHEBI:456216"/>
        <dbReference type="EC" id="2.7.1.4"/>
    </reaction>
</comment>
<keyword evidence="4" id="KW-0479">Metal-binding</keyword>
<keyword evidence="10" id="KW-0119">Carbohydrate metabolism</keyword>
<keyword evidence="3" id="KW-0808">Transferase</keyword>
<dbReference type="FunFam" id="3.30.420.40:FF:000136">
    <property type="entry name" value="Putative fructokinase"/>
    <property type="match status" value="1"/>
</dbReference>
<protein>
    <recommendedName>
        <fullName evidence="11">fructokinase</fullName>
        <ecNumber evidence="11">2.7.1.4</ecNumber>
    </recommendedName>
</protein>
<dbReference type="OrthoDB" id="9783435at2"/>
<dbReference type="GO" id="GO:0005524">
    <property type="term" value="F:ATP binding"/>
    <property type="evidence" value="ECO:0007669"/>
    <property type="project" value="UniProtKB-KW"/>
</dbReference>
<sequence length="286" mass="31441">MFGVLEAGGTKMICAVGNRNLEILDQVRIATRRPEETFDEIKEFFAKYKTDIESIAIGSFGPIEVNPDSDDYGKILNTPKEGWKDFNIIKCLEEDFSVPIYVTTDVNASAYGEYKVGCGEGKASLAYYTVGTGVGGGLVQNNNFLGGASHPEMGHMIIKKDPRDTYEGGCMCHGDCLEGLASGPNIEKRLGKSGQDLEPNDEFWDIEAGYLAQAAYNTSLMFSPDVIVFGGGVMQVEGLIEKVREKFKELMNGYIEIKELESYIVRPKYDGKSATYGLLILAQEIL</sequence>
<name>A0A095X6R4_9FIRM</name>
<dbReference type="EMBL" id="JRMW01000015">
    <property type="protein sequence ID" value="KGF05356.1"/>
    <property type="molecule type" value="Genomic_DNA"/>
</dbReference>
<dbReference type="InterPro" id="IPR051804">
    <property type="entry name" value="Carb_Metab_Reg_Kinase/Isom"/>
</dbReference>
<dbReference type="CDD" id="cd24067">
    <property type="entry name" value="ASKHA_NBD_ROK_BsFRK-like"/>
    <property type="match status" value="1"/>
</dbReference>
<evidence type="ECO:0000256" key="2">
    <source>
        <dbReference type="ARBA" id="ARBA00006479"/>
    </source>
</evidence>
<evidence type="ECO:0000256" key="4">
    <source>
        <dbReference type="ARBA" id="ARBA00022723"/>
    </source>
</evidence>
<dbReference type="InterPro" id="IPR043129">
    <property type="entry name" value="ATPase_NBD"/>
</dbReference>
<keyword evidence="7" id="KW-0862">Zinc</keyword>
<gene>
    <name evidence="13" type="ORF">HMPREF1630_00585</name>
</gene>
<comment type="caution">
    <text evidence="13">The sequence shown here is derived from an EMBL/GenBank/DDBJ whole genome shotgun (WGS) entry which is preliminary data.</text>
</comment>
<evidence type="ECO:0000256" key="10">
    <source>
        <dbReference type="ARBA" id="ARBA00023277"/>
    </source>
</evidence>
<dbReference type="GO" id="GO:0008865">
    <property type="term" value="F:fructokinase activity"/>
    <property type="evidence" value="ECO:0007669"/>
    <property type="project" value="UniProtKB-EC"/>
</dbReference>
<dbReference type="SUPFAM" id="SSF53067">
    <property type="entry name" value="Actin-like ATPase domain"/>
    <property type="match status" value="1"/>
</dbReference>
<dbReference type="InterPro" id="IPR049874">
    <property type="entry name" value="ROK_cs"/>
</dbReference>
<evidence type="ECO:0000256" key="8">
    <source>
        <dbReference type="ARBA" id="ARBA00022840"/>
    </source>
</evidence>
<keyword evidence="8" id="KW-0067">ATP-binding</keyword>
<dbReference type="RefSeq" id="WP_037326047.1">
    <property type="nucleotide sequence ID" value="NZ_JRMW01000015.1"/>
</dbReference>
<organism evidence="13 14">
    <name type="scientific">Anaerococcus lactolyticus S7-1-13</name>
    <dbReference type="NCBI Taxonomy" id="1284686"/>
    <lineage>
        <taxon>Bacteria</taxon>
        <taxon>Bacillati</taxon>
        <taxon>Bacillota</taxon>
        <taxon>Tissierellia</taxon>
        <taxon>Tissierellales</taxon>
        <taxon>Peptoniphilaceae</taxon>
        <taxon>Anaerococcus</taxon>
    </lineage>
</organism>
<evidence type="ECO:0000256" key="6">
    <source>
        <dbReference type="ARBA" id="ARBA00022777"/>
    </source>
</evidence>
<evidence type="ECO:0000256" key="11">
    <source>
        <dbReference type="ARBA" id="ARBA00038887"/>
    </source>
</evidence>
<evidence type="ECO:0000256" key="7">
    <source>
        <dbReference type="ARBA" id="ARBA00022833"/>
    </source>
</evidence>
<accession>A0A095X6R4</accession>
<evidence type="ECO:0000313" key="13">
    <source>
        <dbReference type="EMBL" id="KGF05356.1"/>
    </source>
</evidence>
<dbReference type="Pfam" id="PF00480">
    <property type="entry name" value="ROK"/>
    <property type="match status" value="1"/>
</dbReference>
<dbReference type="FunFam" id="3.30.420.40:FF:000153">
    <property type="entry name" value="Putative fructokinase"/>
    <property type="match status" value="1"/>
</dbReference>
<dbReference type="AlphaFoldDB" id="A0A095X6R4"/>
<evidence type="ECO:0000313" key="14">
    <source>
        <dbReference type="Proteomes" id="UP000029579"/>
    </source>
</evidence>
<dbReference type="GO" id="GO:0046872">
    <property type="term" value="F:metal ion binding"/>
    <property type="evidence" value="ECO:0007669"/>
    <property type="project" value="UniProtKB-KW"/>
</dbReference>
<dbReference type="PROSITE" id="PS01125">
    <property type="entry name" value="ROK"/>
    <property type="match status" value="1"/>
</dbReference>
<keyword evidence="9" id="KW-0460">Magnesium</keyword>
<evidence type="ECO:0000256" key="1">
    <source>
        <dbReference type="ARBA" id="ARBA00001946"/>
    </source>
</evidence>
<dbReference type="PANTHER" id="PTHR42742:SF3">
    <property type="entry name" value="FRUCTOKINASE"/>
    <property type="match status" value="1"/>
</dbReference>
<proteinExistence type="inferred from homology"/>
<reference evidence="13 14" key="1">
    <citation type="submission" date="2014-07" db="EMBL/GenBank/DDBJ databases">
        <authorList>
            <person name="McCorrison J."/>
            <person name="Sanka R."/>
            <person name="Torralba M."/>
            <person name="Gillis M."/>
            <person name="Haft D.H."/>
            <person name="Methe B."/>
            <person name="Sutton G."/>
            <person name="Nelson K.E."/>
        </authorList>
    </citation>
    <scope>NUCLEOTIDE SEQUENCE [LARGE SCALE GENOMIC DNA]</scope>
    <source>
        <strain evidence="13 14">S7-1-13</strain>
    </source>
</reference>
<evidence type="ECO:0000256" key="5">
    <source>
        <dbReference type="ARBA" id="ARBA00022741"/>
    </source>
</evidence>
<dbReference type="EC" id="2.7.1.4" evidence="11"/>
<dbReference type="InterPro" id="IPR000600">
    <property type="entry name" value="ROK"/>
</dbReference>
<comment type="cofactor">
    <cofactor evidence="1">
        <name>Mg(2+)</name>
        <dbReference type="ChEBI" id="CHEBI:18420"/>
    </cofactor>
</comment>
<comment type="similarity">
    <text evidence="2">Belongs to the ROK (NagC/XylR) family.</text>
</comment>
<evidence type="ECO:0000256" key="9">
    <source>
        <dbReference type="ARBA" id="ARBA00022842"/>
    </source>
</evidence>
<dbReference type="PANTHER" id="PTHR42742">
    <property type="entry name" value="TRANSCRIPTIONAL REPRESSOR MPRA"/>
    <property type="match status" value="1"/>
</dbReference>